<evidence type="ECO:0000313" key="19">
    <source>
        <dbReference type="EMBL" id="EKD30297.1"/>
    </source>
</evidence>
<dbReference type="InterPro" id="IPR041552">
    <property type="entry name" value="UvrA_DNA-bd"/>
</dbReference>
<comment type="caution">
    <text evidence="19">The sequence shown here is derived from an EMBL/GenBank/DDBJ whole genome shotgun (WGS) entry which is preliminary data.</text>
</comment>
<dbReference type="InterPro" id="IPR027417">
    <property type="entry name" value="P-loop_NTPase"/>
</dbReference>
<evidence type="ECO:0000256" key="14">
    <source>
        <dbReference type="ARBA" id="ARBA00038000"/>
    </source>
</evidence>
<dbReference type="GO" id="GO:0008270">
    <property type="term" value="F:zinc ion binding"/>
    <property type="evidence" value="ECO:0007669"/>
    <property type="project" value="UniProtKB-KW"/>
</dbReference>
<keyword evidence="5" id="KW-0547">Nucleotide-binding</keyword>
<dbReference type="GO" id="GO:0005524">
    <property type="term" value="F:ATP binding"/>
    <property type="evidence" value="ECO:0007669"/>
    <property type="project" value="UniProtKB-KW"/>
</dbReference>
<keyword evidence="12" id="KW-0238">DNA-binding</keyword>
<evidence type="ECO:0000256" key="1">
    <source>
        <dbReference type="ARBA" id="ARBA00004496"/>
    </source>
</evidence>
<keyword evidence="10" id="KW-0067">ATP-binding</keyword>
<dbReference type="GO" id="GO:0005737">
    <property type="term" value="C:cytoplasm"/>
    <property type="evidence" value="ECO:0007669"/>
    <property type="project" value="UniProtKB-SubCell"/>
</dbReference>
<evidence type="ECO:0000256" key="3">
    <source>
        <dbReference type="ARBA" id="ARBA00022723"/>
    </source>
</evidence>
<evidence type="ECO:0000256" key="2">
    <source>
        <dbReference type="ARBA" id="ARBA00022490"/>
    </source>
</evidence>
<dbReference type="NCBIfam" id="TIGR00630">
    <property type="entry name" value="uvra"/>
    <property type="match status" value="1"/>
</dbReference>
<evidence type="ECO:0000256" key="16">
    <source>
        <dbReference type="ARBA" id="ARBA00042156"/>
    </source>
</evidence>
<dbReference type="Pfam" id="PF17760">
    <property type="entry name" value="UvrA_inter"/>
    <property type="match status" value="1"/>
</dbReference>
<dbReference type="GO" id="GO:0006289">
    <property type="term" value="P:nucleotide-excision repair"/>
    <property type="evidence" value="ECO:0007669"/>
    <property type="project" value="InterPro"/>
</dbReference>
<dbReference type="Gene3D" id="3.30.1490.20">
    <property type="entry name" value="ATP-grasp fold, A domain"/>
    <property type="match status" value="1"/>
</dbReference>
<dbReference type="PANTHER" id="PTHR43152:SF3">
    <property type="entry name" value="UVRABC SYSTEM PROTEIN A"/>
    <property type="match status" value="1"/>
</dbReference>
<evidence type="ECO:0000256" key="5">
    <source>
        <dbReference type="ARBA" id="ARBA00022741"/>
    </source>
</evidence>
<comment type="similarity">
    <text evidence="14">Belongs to the ABC transporter superfamily. UvrA family.</text>
</comment>
<accession>K1XYR1</accession>
<dbReference type="Pfam" id="PF17755">
    <property type="entry name" value="UvrA_DNA-bind"/>
    <property type="match status" value="1"/>
</dbReference>
<evidence type="ECO:0000256" key="8">
    <source>
        <dbReference type="ARBA" id="ARBA00022771"/>
    </source>
</evidence>
<evidence type="ECO:0000256" key="13">
    <source>
        <dbReference type="ARBA" id="ARBA00023204"/>
    </source>
</evidence>
<evidence type="ECO:0000256" key="9">
    <source>
        <dbReference type="ARBA" id="ARBA00022833"/>
    </source>
</evidence>
<dbReference type="Gene3D" id="1.20.1580.10">
    <property type="entry name" value="ABC transporter ATPase like domain"/>
    <property type="match status" value="1"/>
</dbReference>
<keyword evidence="6" id="KW-0227">DNA damage</keyword>
<dbReference type="EMBL" id="AMFJ01034097">
    <property type="protein sequence ID" value="EKD30297.1"/>
    <property type="molecule type" value="Genomic_DNA"/>
</dbReference>
<keyword evidence="13" id="KW-0234">DNA repair</keyword>
<dbReference type="Gene3D" id="3.40.50.300">
    <property type="entry name" value="P-loop containing nucleotide triphosphate hydrolases"/>
    <property type="match status" value="2"/>
</dbReference>
<dbReference type="InterPro" id="IPR041102">
    <property type="entry name" value="UvrA_inter"/>
</dbReference>
<evidence type="ECO:0000256" key="12">
    <source>
        <dbReference type="ARBA" id="ARBA00023125"/>
    </source>
</evidence>
<proteinExistence type="inferred from homology"/>
<dbReference type="SUPFAM" id="SSF52540">
    <property type="entry name" value="P-loop containing nucleoside triphosphate hydrolases"/>
    <property type="match status" value="2"/>
</dbReference>
<comment type="subcellular location">
    <subcellularLocation>
        <location evidence="1">Cytoplasm</location>
    </subcellularLocation>
</comment>
<keyword evidence="11" id="KW-0267">Excision nuclease</keyword>
<evidence type="ECO:0000259" key="17">
    <source>
        <dbReference type="Pfam" id="PF17755"/>
    </source>
</evidence>
<dbReference type="Gene3D" id="1.10.8.280">
    <property type="entry name" value="ABC transporter ATPase domain-like"/>
    <property type="match status" value="1"/>
</dbReference>
<dbReference type="PANTHER" id="PTHR43152">
    <property type="entry name" value="UVRABC SYSTEM PROTEIN A"/>
    <property type="match status" value="1"/>
</dbReference>
<keyword evidence="8" id="KW-0863">Zinc-finger</keyword>
<dbReference type="GO" id="GO:0003677">
    <property type="term" value="F:DNA binding"/>
    <property type="evidence" value="ECO:0007669"/>
    <property type="project" value="UniProtKB-KW"/>
</dbReference>
<dbReference type="GO" id="GO:0004518">
    <property type="term" value="F:nuclease activity"/>
    <property type="evidence" value="ECO:0007669"/>
    <property type="project" value="UniProtKB-KW"/>
</dbReference>
<feature type="non-terminal residue" evidence="19">
    <location>
        <position position="734"/>
    </location>
</feature>
<keyword evidence="9" id="KW-0862">Zinc</keyword>
<protein>
    <recommendedName>
        <fullName evidence="15">UvrABC system protein A</fullName>
    </recommendedName>
    <alternativeName>
        <fullName evidence="16">Excinuclease ABC subunit A</fullName>
    </alternativeName>
</protein>
<dbReference type="InterPro" id="IPR004602">
    <property type="entry name" value="UvrA"/>
</dbReference>
<feature type="domain" description="UvrA DNA-binding" evidence="17">
    <location>
        <begin position="371"/>
        <end position="468"/>
    </location>
</feature>
<keyword evidence="2" id="KW-0963">Cytoplasm</keyword>
<evidence type="ECO:0000256" key="15">
    <source>
        <dbReference type="ARBA" id="ARBA00039316"/>
    </source>
</evidence>
<evidence type="ECO:0000259" key="18">
    <source>
        <dbReference type="Pfam" id="PF17760"/>
    </source>
</evidence>
<evidence type="ECO:0000256" key="4">
    <source>
        <dbReference type="ARBA" id="ARBA00022737"/>
    </source>
</evidence>
<keyword evidence="4" id="KW-0677">Repeat</keyword>
<evidence type="ECO:0000256" key="10">
    <source>
        <dbReference type="ARBA" id="ARBA00022840"/>
    </source>
</evidence>
<evidence type="ECO:0000256" key="11">
    <source>
        <dbReference type="ARBA" id="ARBA00022881"/>
    </source>
</evidence>
<organism evidence="19">
    <name type="scientific">uncultured bacterium</name>
    <name type="common">gcode 4</name>
    <dbReference type="NCBI Taxonomy" id="1234023"/>
    <lineage>
        <taxon>Bacteria</taxon>
        <taxon>environmental samples</taxon>
    </lineage>
</organism>
<keyword evidence="3" id="KW-0479">Metal-binding</keyword>
<evidence type="ECO:0000256" key="7">
    <source>
        <dbReference type="ARBA" id="ARBA00022769"/>
    </source>
</evidence>
<dbReference type="InterPro" id="IPR013815">
    <property type="entry name" value="ATP_grasp_subdomain_1"/>
</dbReference>
<keyword evidence="7" id="KW-0228">DNA excision</keyword>
<gene>
    <name evidence="19" type="ORF">ACD_78C00097G0001</name>
</gene>
<dbReference type="AlphaFoldDB" id="K1XYR1"/>
<evidence type="ECO:0000256" key="6">
    <source>
        <dbReference type="ARBA" id="ARBA00022763"/>
    </source>
</evidence>
<dbReference type="GO" id="GO:0009380">
    <property type="term" value="C:excinuclease repair complex"/>
    <property type="evidence" value="ECO:0007669"/>
    <property type="project" value="InterPro"/>
</dbReference>
<reference evidence="19" key="1">
    <citation type="journal article" date="2012" name="Science">
        <title>Fermentation, hydrogen, and sulfur metabolism in multiple uncultivated bacterial phyla.</title>
        <authorList>
            <person name="Wrighton K.C."/>
            <person name="Thomas B.C."/>
            <person name="Sharon I."/>
            <person name="Miller C.S."/>
            <person name="Castelle C.J."/>
            <person name="VerBerkmoes N.C."/>
            <person name="Wilkins M.J."/>
            <person name="Hettich R.L."/>
            <person name="Lipton M.S."/>
            <person name="Williams K.H."/>
            <person name="Long P.E."/>
            <person name="Banfield J.F."/>
        </authorList>
    </citation>
    <scope>NUCLEOTIDE SEQUENCE [LARGE SCALE GENOMIC DNA]</scope>
</reference>
<name>K1XYR1_9BACT</name>
<dbReference type="GO" id="GO:0016887">
    <property type="term" value="F:ATP hydrolysis activity"/>
    <property type="evidence" value="ECO:0007669"/>
    <property type="project" value="InterPro"/>
</dbReference>
<feature type="domain" description="UvrA interaction" evidence="18">
    <location>
        <begin position="210"/>
        <end position="317"/>
    </location>
</feature>
<sequence>MLRKLKVVVLYRKESLCQKIFEDYGEYTLFLSPEDRGTGLSSSEDSLKRISKNLFHFLYFPSILSPRIYLSFSLMSHCIEVIGAKTHNLKNISVKIPKNKLVVVTGVSGSGKSSLAFDTIYAEGQRRYLESLSTYARMIISSINEDTKVDEIRGLSPTISIDQKTVSNNPRSTVGTITEIYDFYRLLYTTIGTQKCPNHPEVTLKKHPISEVVSFVKHMDEGTKIHIMAPIPFFGTDATMESIKRYVLDSGFVRFQINDTIYSVADNLEKETIPEKAQISVVIDRLVIKDEESFGKRLRDSLEFAYKTGEDMLEIYEIDSKKRTSFSAKASCPQCGTAQENLSISNFSFNSHYGACENCHGLGTKVAFLEEKIINGNLTLEEGAILPWTNHVYYMEILRAAAKKHKIDMNAPYNTLSKKAREIVLHGCPEMFEVFHTFEGANEGKMYNTRYEGVVGNLTRRYHETEANDAFMKRISQYITEMECESCHGYRLKASSLHVFVGGKNIGEISSMSVLHSLEFFRELHLSVSEKTITKGIMKNIVERLEFLSGVGLNYMTIARRAGTISWGESQRIRLATQIGTKLEGITYILDEPSIGLHPRDNGMLIENIKKLVAVGNSVIVVEHDEDIMEASDYILDIGPGAGKHGGEIMAQGTYEEIIHNPASETGLYLSGKKQVFLEKRKHIPTKFLSIEGASENNLKNIDVRIPLEVLTVVTGVSGSGKSSLVMDILAPHL</sequence>